<dbReference type="PANTHER" id="PTHR30258:SF1">
    <property type="entry name" value="PROTEIN TRANSPORT PROTEIN HOFB HOMOLOG"/>
    <property type="match status" value="1"/>
</dbReference>
<dbReference type="FunFam" id="3.40.50.300:FF:000398">
    <property type="entry name" value="Type IV pilus assembly ATPase PilB"/>
    <property type="match status" value="1"/>
</dbReference>
<dbReference type="Pfam" id="PF05157">
    <property type="entry name" value="MshEN"/>
    <property type="match status" value="1"/>
</dbReference>
<name>A0A517YUP0_9BACT</name>
<dbReference type="InterPro" id="IPR037257">
    <property type="entry name" value="T2SS_E_N_sf"/>
</dbReference>
<dbReference type="AlphaFoldDB" id="A0A517YUP0"/>
<evidence type="ECO:0000256" key="1">
    <source>
        <dbReference type="ARBA" id="ARBA00006611"/>
    </source>
</evidence>
<dbReference type="SUPFAM" id="SSF160246">
    <property type="entry name" value="EspE N-terminal domain-like"/>
    <property type="match status" value="1"/>
</dbReference>
<dbReference type="GO" id="GO:0016887">
    <property type="term" value="F:ATP hydrolysis activity"/>
    <property type="evidence" value="ECO:0007669"/>
    <property type="project" value="TreeGrafter"/>
</dbReference>
<dbReference type="SUPFAM" id="SSF52540">
    <property type="entry name" value="P-loop containing nucleoside triphosphate hydrolases"/>
    <property type="match status" value="1"/>
</dbReference>
<keyword evidence="2" id="KW-0547">Nucleotide-binding</keyword>
<dbReference type="InterPro" id="IPR003593">
    <property type="entry name" value="AAA+_ATPase"/>
</dbReference>
<dbReference type="Gene3D" id="3.40.50.300">
    <property type="entry name" value="P-loop containing nucleotide triphosphate hydrolases"/>
    <property type="match status" value="1"/>
</dbReference>
<dbReference type="SMART" id="SM00382">
    <property type="entry name" value="AAA"/>
    <property type="match status" value="1"/>
</dbReference>
<keyword evidence="3" id="KW-0067">ATP-binding</keyword>
<dbReference type="GO" id="GO:0005524">
    <property type="term" value="F:ATP binding"/>
    <property type="evidence" value="ECO:0007669"/>
    <property type="project" value="UniProtKB-KW"/>
</dbReference>
<dbReference type="PANTHER" id="PTHR30258">
    <property type="entry name" value="TYPE II SECRETION SYSTEM PROTEIN GSPE-RELATED"/>
    <property type="match status" value="1"/>
</dbReference>
<dbReference type="GO" id="GO:0005886">
    <property type="term" value="C:plasma membrane"/>
    <property type="evidence" value="ECO:0007669"/>
    <property type="project" value="TreeGrafter"/>
</dbReference>
<proteinExistence type="inferred from homology"/>
<evidence type="ECO:0000256" key="2">
    <source>
        <dbReference type="ARBA" id="ARBA00022741"/>
    </source>
</evidence>
<feature type="domain" description="AAA+ ATPase" evidence="4">
    <location>
        <begin position="328"/>
        <end position="451"/>
    </location>
</feature>
<organism evidence="5 6">
    <name type="scientific">Poriferisphaera corsica</name>
    <dbReference type="NCBI Taxonomy" id="2528020"/>
    <lineage>
        <taxon>Bacteria</taxon>
        <taxon>Pseudomonadati</taxon>
        <taxon>Planctomycetota</taxon>
        <taxon>Phycisphaerae</taxon>
        <taxon>Phycisphaerales</taxon>
        <taxon>Phycisphaeraceae</taxon>
        <taxon>Poriferisphaera</taxon>
    </lineage>
</organism>
<accession>A0A517YUP0</accession>
<dbReference type="Proteomes" id="UP000317369">
    <property type="component" value="Chromosome"/>
</dbReference>
<dbReference type="RefSeq" id="WP_145077366.1">
    <property type="nucleotide sequence ID" value="NZ_CP036425.1"/>
</dbReference>
<reference evidence="5 6" key="1">
    <citation type="submission" date="2019-02" db="EMBL/GenBank/DDBJ databases">
        <title>Deep-cultivation of Planctomycetes and their phenomic and genomic characterization uncovers novel biology.</title>
        <authorList>
            <person name="Wiegand S."/>
            <person name="Jogler M."/>
            <person name="Boedeker C."/>
            <person name="Pinto D."/>
            <person name="Vollmers J."/>
            <person name="Rivas-Marin E."/>
            <person name="Kohn T."/>
            <person name="Peeters S.H."/>
            <person name="Heuer A."/>
            <person name="Rast P."/>
            <person name="Oberbeckmann S."/>
            <person name="Bunk B."/>
            <person name="Jeske O."/>
            <person name="Meyerdierks A."/>
            <person name="Storesund J.E."/>
            <person name="Kallscheuer N."/>
            <person name="Luecker S."/>
            <person name="Lage O.M."/>
            <person name="Pohl T."/>
            <person name="Merkel B.J."/>
            <person name="Hornburger P."/>
            <person name="Mueller R.-W."/>
            <person name="Bruemmer F."/>
            <person name="Labrenz M."/>
            <person name="Spormann A.M."/>
            <person name="Op den Camp H."/>
            <person name="Overmann J."/>
            <person name="Amann R."/>
            <person name="Jetten M.S.M."/>
            <person name="Mascher T."/>
            <person name="Medema M.H."/>
            <person name="Devos D.P."/>
            <person name="Kaster A.-K."/>
            <person name="Ovreas L."/>
            <person name="Rohde M."/>
            <person name="Galperin M.Y."/>
            <person name="Jogler C."/>
        </authorList>
    </citation>
    <scope>NUCLEOTIDE SEQUENCE [LARGE SCALE GENOMIC DNA]</scope>
    <source>
        <strain evidence="5 6">KS4</strain>
    </source>
</reference>
<dbReference type="EMBL" id="CP036425">
    <property type="protein sequence ID" value="QDU33926.1"/>
    <property type="molecule type" value="Genomic_DNA"/>
</dbReference>
<dbReference type="Pfam" id="PF00437">
    <property type="entry name" value="T2SSE"/>
    <property type="match status" value="1"/>
</dbReference>
<evidence type="ECO:0000259" key="4">
    <source>
        <dbReference type="SMART" id="SM00382"/>
    </source>
</evidence>
<gene>
    <name evidence="5" type="ORF">KS4_19860</name>
</gene>
<dbReference type="CDD" id="cd01129">
    <property type="entry name" value="PulE-GspE-like"/>
    <property type="match status" value="1"/>
</dbReference>
<comment type="similarity">
    <text evidence="1">Belongs to the GSP E family.</text>
</comment>
<dbReference type="InterPro" id="IPR027417">
    <property type="entry name" value="P-loop_NTPase"/>
</dbReference>
<keyword evidence="6" id="KW-1185">Reference proteome</keyword>
<evidence type="ECO:0000313" key="6">
    <source>
        <dbReference type="Proteomes" id="UP000317369"/>
    </source>
</evidence>
<dbReference type="KEGG" id="pcor:KS4_19860"/>
<dbReference type="Gene3D" id="3.30.450.90">
    <property type="match status" value="1"/>
</dbReference>
<dbReference type="InterPro" id="IPR007831">
    <property type="entry name" value="T2SS_GspE_N"/>
</dbReference>
<dbReference type="InterPro" id="IPR001482">
    <property type="entry name" value="T2SS/T4SS_dom"/>
</dbReference>
<dbReference type="OrthoDB" id="244550at2"/>
<sequence>MSSDLNELKGRRIGRILNKMGKVTRDQVQEALALQKEQKGSLPLGQLLIDLGYVAQDDVNLALAAQSGMEIIDLDDFDITEDVAHVIPAETAEAYQIIPTSYEKDTNTISIAIKSADNFRAIDDLQLLMGFNVNAAVAPAEQIDKRLKAFYGEDEESLASLITDLAADEDLEMLEDRGQSIDLDELLQAADDNKVKRLLNLVLMQAIKDKASDIHFEPFEDEFKMRYRIDGVLYEMIPPPRHLAMPIVSRIKVMAKLNIAERRVPQDGRIELMVNGEPVDLRVAVLPTMFGESVVMRVLDRGNVSLDLDKVGMRSDDLDSFRQLIRKPNGIVIVTGPTGSGKTTTLYSALQELNEITEKVLTVEDPVEYDIDGLCQVQVNSEVGLTFASALRSFLRQDPDIILVGETRDLETAQIAVQASLTGHLVFTTLHTNDAPSSIARLLDLGLEPFLLTATIEGIAAQRLIRKVCPRCKEEYTPSEEELMRLQLTHEDLGGRKLFRGLGCDYCNSSGYKGRMGLFEIMVLDDGLRELIIQNASTQVLAAACRKRGMRTLRQAGLLALYDGLTSVDEVVRETVLEM</sequence>
<dbReference type="Gene3D" id="3.30.300.160">
    <property type="entry name" value="Type II secretion system, protein E, N-terminal domain"/>
    <property type="match status" value="1"/>
</dbReference>
<dbReference type="FunFam" id="3.30.450.90:FF:000001">
    <property type="entry name" value="Type II secretion system ATPase GspE"/>
    <property type="match status" value="1"/>
</dbReference>
<evidence type="ECO:0000256" key="3">
    <source>
        <dbReference type="ARBA" id="ARBA00022840"/>
    </source>
</evidence>
<evidence type="ECO:0000313" key="5">
    <source>
        <dbReference type="EMBL" id="QDU33926.1"/>
    </source>
</evidence>
<protein>
    <submittedName>
        <fullName evidence="5">Type II/IV secretion system protein</fullName>
    </submittedName>
</protein>